<protein>
    <recommendedName>
        <fullName evidence="5">Delta-60 repeat domain-containing protein</fullName>
    </recommendedName>
</protein>
<dbReference type="NCBIfam" id="TIGR02608">
    <property type="entry name" value="delta_60_rpt"/>
    <property type="match status" value="6"/>
</dbReference>
<evidence type="ECO:0008006" key="5">
    <source>
        <dbReference type="Google" id="ProtNLM"/>
    </source>
</evidence>
<reference evidence="3" key="1">
    <citation type="submission" date="2023-03" db="EMBL/GenBank/DDBJ databases">
        <title>Chitinimonas shenzhenensis gen. nov., sp. nov., a novel member of family Burkholderiaceae isolated from activated sludge collected in Shen Zhen, China.</title>
        <authorList>
            <person name="Wang X."/>
        </authorList>
    </citation>
    <scope>NUCLEOTIDE SEQUENCE</scope>
    <source>
        <strain evidence="3">DQS-5</strain>
    </source>
</reference>
<dbReference type="RefSeq" id="WP_284100404.1">
    <property type="nucleotide sequence ID" value="NZ_JARRAF010000007.1"/>
</dbReference>
<dbReference type="InterPro" id="IPR013431">
    <property type="entry name" value="Delta_60_rpt"/>
</dbReference>
<evidence type="ECO:0000313" key="3">
    <source>
        <dbReference type="EMBL" id="MDK2124102.1"/>
    </source>
</evidence>
<evidence type="ECO:0000313" key="4">
    <source>
        <dbReference type="Proteomes" id="UP001172778"/>
    </source>
</evidence>
<feature type="chain" id="PRO_5046941783" description="Delta-60 repeat domain-containing protein" evidence="2">
    <location>
        <begin position="27"/>
        <end position="831"/>
    </location>
</feature>
<feature type="compositionally biased region" description="Low complexity" evidence="1">
    <location>
        <begin position="29"/>
        <end position="39"/>
    </location>
</feature>
<feature type="signal peptide" evidence="2">
    <location>
        <begin position="1"/>
        <end position="26"/>
    </location>
</feature>
<feature type="region of interest" description="Disordered" evidence="1">
    <location>
        <begin position="29"/>
        <end position="53"/>
    </location>
</feature>
<comment type="caution">
    <text evidence="3">The sequence shown here is derived from an EMBL/GenBank/DDBJ whole genome shotgun (WGS) entry which is preliminary data.</text>
</comment>
<evidence type="ECO:0000256" key="1">
    <source>
        <dbReference type="SAM" id="MobiDB-lite"/>
    </source>
</evidence>
<dbReference type="Gene3D" id="2.80.10.50">
    <property type="match status" value="3"/>
</dbReference>
<dbReference type="PROSITE" id="PS51257">
    <property type="entry name" value="PROKAR_LIPOPROTEIN"/>
    <property type="match status" value="1"/>
</dbReference>
<organism evidence="3 4">
    <name type="scientific">Parachitinimonas caeni</name>
    <dbReference type="NCBI Taxonomy" id="3031301"/>
    <lineage>
        <taxon>Bacteria</taxon>
        <taxon>Pseudomonadati</taxon>
        <taxon>Pseudomonadota</taxon>
        <taxon>Betaproteobacteria</taxon>
        <taxon>Neisseriales</taxon>
        <taxon>Chitinibacteraceae</taxon>
        <taxon>Parachitinimonas</taxon>
    </lineage>
</organism>
<dbReference type="Pfam" id="PF17164">
    <property type="entry name" value="DUF5122"/>
    <property type="match status" value="2"/>
</dbReference>
<accession>A0ABT7DVL4</accession>
<evidence type="ECO:0000256" key="2">
    <source>
        <dbReference type="SAM" id="SignalP"/>
    </source>
</evidence>
<dbReference type="EMBL" id="JARRAF010000007">
    <property type="protein sequence ID" value="MDK2124102.1"/>
    <property type="molecule type" value="Genomic_DNA"/>
</dbReference>
<sequence length="831" mass="86959">MKRDLSFPLRLGTLALATLTVFTLTACSSGGDSGSSSGSQSGGQTGGTATYRSGDLDRNFATAGTLQTQFAQAPVRPLASRVLADGKQIIVSESNDGSGLLIQITRLLADGKIDTGFGSEGRLLVPPTGDTSELSALTAAFQTDNQIIVATTSTRVGREVPHPVTLHRIKLDSGLDRSFANSGSLLVPNSHNVAALAIDSQSRILALSRDTLWVKNSLTRFSRDGAIDTAFASGGTLELATEQQMGVSTRSLALDASGKITVAGLVKGSSGKRDILLVRRYLADGTIDASLNASGQILLDKTGLHADSPLSLLTQADGIYLAGHRDGDKLGQLALLRFNEAGTQVKTFDTPFSDSNLTNASPPALLGSPQGGIIIAAPYVTSAGTTEAGVVKLSVQGANSEIITGIGRGLSGLDATSTGLTIASSRRTTILLVPVNDKFQVLANAGNDDLGMTRFAQTVLVDTSYGRNGTNSLEFGAGTYFKQANVTSNAGDRVFMSLSNAYSANLAALDSIGRRVGAFDSVTLANELSAAAIYSIAATADGGLAVVGARRNAANFSVKLWRLDSNGRRVSSFGQSGEMDISQLNATNLASLSDGSLLLSGRTYHRISSAGKVVASEPLRGNPVLQGGTPLALPDGGFVTLLWDSNQAWIKRFKSDELEDTSFGQGGTAMLQLAQSESATGWSMMRQSDGKLLVSVTLSYGSQDQRLRLFRLQANGQVDTSFGSNGSIEILGNNRQQAGFNHRPRQLAVNTEGLIYVVANRSDAQTSHSSLLRYQTNGQLDARFGNGGEVVLNLGEKDEPLGLALQAGRPVVLAQATIKGKPWQVVSKVLP</sequence>
<dbReference type="Proteomes" id="UP001172778">
    <property type="component" value="Unassembled WGS sequence"/>
</dbReference>
<name>A0ABT7DVL4_9NEIS</name>
<proteinExistence type="predicted"/>
<keyword evidence="2" id="KW-0732">Signal</keyword>
<keyword evidence="4" id="KW-1185">Reference proteome</keyword>
<dbReference type="SUPFAM" id="SSF63829">
    <property type="entry name" value="Calcium-dependent phosphotriesterase"/>
    <property type="match status" value="1"/>
</dbReference>
<gene>
    <name evidence="3" type="ORF">PZA18_08590</name>
</gene>
<dbReference type="SUPFAM" id="SSF101898">
    <property type="entry name" value="NHL repeat"/>
    <property type="match status" value="1"/>
</dbReference>